<dbReference type="STRING" id="67331.SAMN04490357_1476"/>
<evidence type="ECO:0000313" key="2">
    <source>
        <dbReference type="Proteomes" id="UP000182375"/>
    </source>
</evidence>
<protein>
    <submittedName>
        <fullName evidence="1">Uncharacterized protein</fullName>
    </submittedName>
</protein>
<evidence type="ECO:0000313" key="1">
    <source>
        <dbReference type="EMBL" id="SEC22108.1"/>
    </source>
</evidence>
<dbReference type="GeneID" id="95510689"/>
<sequence>MLFVVVVAFRRGGQGWRWISKDAAGSPASVTGDPPLAKIRYELDVPAALHETLNDHCPPQPTPTDTDWYCTVRHWAEDRAAPVSMQQRRAWAMANAQGPDTDPRWIPASHQPIEYIDAHPQSFFHRSVDVLSSTVDKPLLADCGGITPMSAVKITGGAHDGACGRVLKAVWGRDDVARAVTAPTSYEITYGSQSRVVIPTEFVRPSV</sequence>
<dbReference type="EMBL" id="FNTD01000004">
    <property type="protein sequence ID" value="SEC22108.1"/>
    <property type="molecule type" value="Genomic_DNA"/>
</dbReference>
<dbReference type="Proteomes" id="UP000182375">
    <property type="component" value="Unassembled WGS sequence"/>
</dbReference>
<proteinExistence type="predicted"/>
<organism evidence="1 2">
    <name type="scientific">Streptomyces misionensis</name>
    <dbReference type="NCBI Taxonomy" id="67331"/>
    <lineage>
        <taxon>Bacteria</taxon>
        <taxon>Bacillati</taxon>
        <taxon>Actinomycetota</taxon>
        <taxon>Actinomycetes</taxon>
        <taxon>Kitasatosporales</taxon>
        <taxon>Streptomycetaceae</taxon>
        <taxon>Streptomyces</taxon>
    </lineage>
</organism>
<reference evidence="1 2" key="1">
    <citation type="submission" date="2016-10" db="EMBL/GenBank/DDBJ databases">
        <authorList>
            <person name="de Groot N.N."/>
        </authorList>
    </citation>
    <scope>NUCLEOTIDE SEQUENCE [LARGE SCALE GENOMIC DNA]</scope>
    <source>
        <strain evidence="1 2">DSM 40306</strain>
    </source>
</reference>
<name>A0A1H4QRH0_9ACTN</name>
<gene>
    <name evidence="1" type="ORF">SAMN04490357_1476</name>
</gene>
<dbReference type="AlphaFoldDB" id="A0A1H4QRH0"/>
<accession>A0A1H4QRH0</accession>
<dbReference type="RefSeq" id="WP_074991568.1">
    <property type="nucleotide sequence ID" value="NZ_FNTD01000004.1"/>
</dbReference>